<evidence type="ECO:0000313" key="4">
    <source>
        <dbReference type="Proteomes" id="UP000182011"/>
    </source>
</evidence>
<accession>A0A0S4N329</accession>
<evidence type="ECO:0000313" key="5">
    <source>
        <dbReference type="Proteomes" id="UP000182200"/>
    </source>
</evidence>
<dbReference type="EMBL" id="CZVI01000036">
    <property type="protein sequence ID" value="CUS93494.1"/>
    <property type="molecule type" value="Genomic_DNA"/>
</dbReference>
<accession>A0A0P1NZ10</accession>
<dbReference type="Proteomes" id="UP000182011">
    <property type="component" value="Unassembled WGS sequence"/>
</dbReference>
<accession>A0A0P1L930</accession>
<evidence type="ECO:0000313" key="2">
    <source>
        <dbReference type="EMBL" id="CUS93494.1"/>
    </source>
</evidence>
<dbReference type="Proteomes" id="UP000182200">
    <property type="component" value="Unassembled WGS sequence"/>
</dbReference>
<dbReference type="STRING" id="1633631.GCA_001442925_01134"/>
<name>A0A0P1LIV5_9BACT</name>
<sequence>MRNLVFSLILLIIMFQNLMSSQEKNLVKAEIISNWDGVSNEFFLGVKFSISPGWYIYWQNPGDAGLAPEIKLTLPSSLKAGEILFPMPRKITHGDIISYGYYNEVVLLIPVKIVSKEKLAKSSIIEAKINWLVCSESCVPGGTTIKYTLRKAKKTEIALIKKYKNLLPRDFESSGLTVKNFRVERKGNLNLIKIEFAGNRAGQVVDFYPNLIKEFLVDLKSINVKNGTVELTAMPSSADAKLNFLNGIVVINGEGYELNLKLK</sequence>
<accession>A0A0P1MA69</accession>
<evidence type="ECO:0000313" key="3">
    <source>
        <dbReference type="EMBL" id="CUU05011.1"/>
    </source>
</evidence>
<reference evidence="3 4" key="1">
    <citation type="submission" date="2015-11" db="EMBL/GenBank/DDBJ databases">
        <authorList>
            <person name="Zhang Y."/>
            <person name="Guo Z."/>
        </authorList>
    </citation>
    <scope>NUCLEOTIDE SEQUENCE [LARGE SCALE GENOMIC DNA]</scope>
    <source>
        <strain evidence="3">JGI-4</strain>
    </source>
</reference>
<evidence type="ECO:0000259" key="1">
    <source>
        <dbReference type="Pfam" id="PF11412"/>
    </source>
</evidence>
<proteinExistence type="predicted"/>
<accession>A0A0P1MDK5</accession>
<accession>A0A0P1LIV5</accession>
<dbReference type="InterPro" id="IPR028250">
    <property type="entry name" value="DsbDN"/>
</dbReference>
<dbReference type="AlphaFoldDB" id="A0A0P1LIV5"/>
<dbReference type="OrthoDB" id="9811036at2"/>
<reference evidence="2 5" key="2">
    <citation type="submission" date="2015-11" db="EMBL/GenBank/DDBJ databases">
        <authorList>
            <person name="Varghese N."/>
        </authorList>
    </citation>
    <scope>NUCLEOTIDE SEQUENCE [LARGE SCALE GENOMIC DNA]</scope>
    <source>
        <strain evidence="2 5">JGI-8</strain>
    </source>
</reference>
<accession>A0A0P1LW91</accession>
<organism evidence="3 4">
    <name type="scientific">Candidatus Kryptonium thompsonii</name>
    <dbReference type="NCBI Taxonomy" id="1633631"/>
    <lineage>
        <taxon>Bacteria</taxon>
        <taxon>Pseudomonadati</taxon>
        <taxon>Candidatus Kryptoniota</taxon>
        <taxon>Candidatus Kryptonium</taxon>
    </lineage>
</organism>
<protein>
    <submittedName>
        <fullName evidence="3">Disulphide bond corrector protein DsbC</fullName>
    </submittedName>
</protein>
<keyword evidence="5" id="KW-1185">Reference proteome</keyword>
<feature type="domain" description="Thiol:disulfide interchange protein DsbD N-terminal" evidence="1">
    <location>
        <begin position="38"/>
        <end position="145"/>
    </location>
</feature>
<accession>A0A0P1MQ01</accession>
<dbReference type="EMBL" id="FAOP01000005">
    <property type="protein sequence ID" value="CUU05011.1"/>
    <property type="molecule type" value="Genomic_DNA"/>
</dbReference>
<gene>
    <name evidence="3" type="ORF">JGI4_01138</name>
    <name evidence="2" type="ORF">JGI8_01823</name>
</gene>
<accession>A0A0P1LXY7</accession>
<dbReference type="Pfam" id="PF11412">
    <property type="entry name" value="DsbD_N"/>
    <property type="match status" value="1"/>
</dbReference>
<accession>A0A0P1P6Q4</accession>
<dbReference type="RefSeq" id="WP_047133944.1">
    <property type="nucleotide sequence ID" value="NZ_CZVS01000009.1"/>
</dbReference>